<dbReference type="GO" id="GO:0051536">
    <property type="term" value="F:iron-sulfur cluster binding"/>
    <property type="evidence" value="ECO:0007669"/>
    <property type="project" value="UniProtKB-UniRule"/>
</dbReference>
<dbReference type="STRING" id="644282.Deba_2178"/>
<evidence type="ECO:0000256" key="6">
    <source>
        <dbReference type="HAMAP-Rule" id="MF_02040"/>
    </source>
</evidence>
<evidence type="ECO:0000256" key="2">
    <source>
        <dbReference type="ARBA" id="ARBA00022741"/>
    </source>
</evidence>
<evidence type="ECO:0000256" key="1">
    <source>
        <dbReference type="ARBA" id="ARBA00022723"/>
    </source>
</evidence>
<name>E1QIZ9_DESB2</name>
<comment type="subunit">
    <text evidence="6">Homodimer.</text>
</comment>
<comment type="similarity">
    <text evidence="6">Belongs to the Mrp/NBP35 ATP-binding proteins family.</text>
</comment>
<reference evidence="7 8" key="1">
    <citation type="journal article" date="2010" name="Stand. Genomic Sci.">
        <title>Complete genome sequence of Desulfarculus baarsii type strain (2st14).</title>
        <authorList>
            <person name="Sun H."/>
            <person name="Spring S."/>
            <person name="Lapidus A."/>
            <person name="Davenport K."/>
            <person name="Del Rio T.G."/>
            <person name="Tice H."/>
            <person name="Nolan M."/>
            <person name="Copeland A."/>
            <person name="Cheng J.F."/>
            <person name="Lucas S."/>
            <person name="Tapia R."/>
            <person name="Goodwin L."/>
            <person name="Pitluck S."/>
            <person name="Ivanova N."/>
            <person name="Pagani I."/>
            <person name="Mavromatis K."/>
            <person name="Ovchinnikova G."/>
            <person name="Pati A."/>
            <person name="Chen A."/>
            <person name="Palaniappan K."/>
            <person name="Hauser L."/>
            <person name="Chang Y.J."/>
            <person name="Jeffries C.D."/>
            <person name="Detter J.C."/>
            <person name="Han C."/>
            <person name="Rohde M."/>
            <person name="Brambilla E."/>
            <person name="Goker M."/>
            <person name="Woyke T."/>
            <person name="Bristow J."/>
            <person name="Eisen J.A."/>
            <person name="Markowitz V."/>
            <person name="Hugenholtz P."/>
            <person name="Kyrpides N.C."/>
            <person name="Klenk H.P."/>
            <person name="Land M."/>
        </authorList>
    </citation>
    <scope>NUCLEOTIDE SEQUENCE [LARGE SCALE GENOMIC DNA]</scope>
    <source>
        <strain evidence="8">ATCC 33931 / DSM 2075 / LMG 7858 / VKM B-1802 / 2st14</strain>
    </source>
</reference>
<dbReference type="GO" id="GO:0140663">
    <property type="term" value="F:ATP-dependent FeS chaperone activity"/>
    <property type="evidence" value="ECO:0007669"/>
    <property type="project" value="InterPro"/>
</dbReference>
<accession>E1QIZ9</accession>
<protein>
    <recommendedName>
        <fullName evidence="6">Iron-sulfur cluster carrier protein</fullName>
    </recommendedName>
</protein>
<dbReference type="GO" id="GO:0005829">
    <property type="term" value="C:cytosol"/>
    <property type="evidence" value="ECO:0007669"/>
    <property type="project" value="TreeGrafter"/>
</dbReference>
<dbReference type="RefSeq" id="WP_013258983.1">
    <property type="nucleotide sequence ID" value="NC_014365.1"/>
</dbReference>
<evidence type="ECO:0000313" key="7">
    <source>
        <dbReference type="EMBL" id="ADK85542.1"/>
    </source>
</evidence>
<dbReference type="PANTHER" id="PTHR23264">
    <property type="entry name" value="NUCLEOTIDE-BINDING PROTEIN NBP35 YEAST -RELATED"/>
    <property type="match status" value="1"/>
</dbReference>
<evidence type="ECO:0000256" key="4">
    <source>
        <dbReference type="ARBA" id="ARBA00023004"/>
    </source>
</evidence>
<dbReference type="eggNOG" id="COG0489">
    <property type="taxonomic scope" value="Bacteria"/>
</dbReference>
<dbReference type="Pfam" id="PF10609">
    <property type="entry name" value="ParA"/>
    <property type="match status" value="1"/>
</dbReference>
<dbReference type="HAMAP" id="MF_02040">
    <property type="entry name" value="Mrp_NBP35"/>
    <property type="match status" value="1"/>
</dbReference>
<dbReference type="HOGENOM" id="CLU_024839_0_1_7"/>
<keyword evidence="6" id="KW-0378">Hydrolase</keyword>
<evidence type="ECO:0000256" key="5">
    <source>
        <dbReference type="ARBA" id="ARBA00023014"/>
    </source>
</evidence>
<evidence type="ECO:0000256" key="3">
    <source>
        <dbReference type="ARBA" id="ARBA00022840"/>
    </source>
</evidence>
<dbReference type="InterPro" id="IPR033756">
    <property type="entry name" value="YlxH/NBP35"/>
</dbReference>
<feature type="binding site" evidence="6">
    <location>
        <begin position="35"/>
        <end position="42"/>
    </location>
    <ligand>
        <name>ATP</name>
        <dbReference type="ChEBI" id="CHEBI:30616"/>
    </ligand>
</feature>
<evidence type="ECO:0000313" key="8">
    <source>
        <dbReference type="Proteomes" id="UP000009047"/>
    </source>
</evidence>
<gene>
    <name evidence="7" type="ordered locus">Deba_2178</name>
</gene>
<comment type="function">
    <text evidence="6">Binds and transfers iron-sulfur (Fe-S) clusters to target apoproteins. Can hydrolyze ATP.</text>
</comment>
<dbReference type="GO" id="GO:0046872">
    <property type="term" value="F:metal ion binding"/>
    <property type="evidence" value="ECO:0007669"/>
    <property type="project" value="UniProtKB-KW"/>
</dbReference>
<dbReference type="GO" id="GO:0016226">
    <property type="term" value="P:iron-sulfur cluster assembly"/>
    <property type="evidence" value="ECO:0007669"/>
    <property type="project" value="InterPro"/>
</dbReference>
<keyword evidence="2 6" id="KW-0547">Nucleotide-binding</keyword>
<keyword evidence="1 6" id="KW-0479">Metal-binding</keyword>
<dbReference type="PROSITE" id="PS01215">
    <property type="entry name" value="MRP"/>
    <property type="match status" value="1"/>
</dbReference>
<sequence>MTQNNDCATSGVQPVDERVARALADIRFKVVVMSGKGGVGKSTVAAYLALGLADKGYKVGLLDVDLHGPSIPRMLGLSSHAVVQEDEQRILPVVYNSNLRVISIESLMPNRESSVIWRGPLKIGVVKQFIGDVMWDHLDFLVIDSPPGTGDVPLTVAQTVEGAYALVVTTPQEIALADVRKSLDFCRQVELPVIGVVENMSGLVCPHCGKEVELFGQGGGEAMAKNLGLDILARLPIDPRIIQAADQGRPLKLMLDDTGSGPAYQQMVAGVLKRTAERR</sequence>
<dbReference type="AlphaFoldDB" id="E1QIZ9"/>
<dbReference type="FunFam" id="3.40.50.300:FF:001119">
    <property type="entry name" value="Iron-sulfur cluster carrier protein"/>
    <property type="match status" value="1"/>
</dbReference>
<keyword evidence="4 6" id="KW-0408">Iron</keyword>
<dbReference type="InterPro" id="IPR027417">
    <property type="entry name" value="P-loop_NTPase"/>
</dbReference>
<organism evidence="7 8">
    <name type="scientific">Desulfarculus baarsii (strain ATCC 33931 / DSM 2075 / LMG 7858 / VKM B-1802 / 2st14)</name>
    <dbReference type="NCBI Taxonomy" id="644282"/>
    <lineage>
        <taxon>Bacteria</taxon>
        <taxon>Pseudomonadati</taxon>
        <taxon>Thermodesulfobacteriota</taxon>
        <taxon>Desulfarculia</taxon>
        <taxon>Desulfarculales</taxon>
        <taxon>Desulfarculaceae</taxon>
        <taxon>Desulfarculus</taxon>
    </lineage>
</organism>
<dbReference type="EMBL" id="CP002085">
    <property type="protein sequence ID" value="ADK85542.1"/>
    <property type="molecule type" value="Genomic_DNA"/>
</dbReference>
<dbReference type="Proteomes" id="UP000009047">
    <property type="component" value="Chromosome"/>
</dbReference>
<dbReference type="KEGG" id="dbr:Deba_2178"/>
<dbReference type="PANTHER" id="PTHR23264:SF19">
    <property type="entry name" value="CYTOSOLIC FE-S CLUSTER ASSEMBLY FACTOR NUBP2"/>
    <property type="match status" value="1"/>
</dbReference>
<dbReference type="InterPro" id="IPR000808">
    <property type="entry name" value="Mrp-like_CS"/>
</dbReference>
<proteinExistence type="inferred from homology"/>
<keyword evidence="5 6" id="KW-0411">Iron-sulfur</keyword>
<dbReference type="GO" id="GO:0016887">
    <property type="term" value="F:ATP hydrolysis activity"/>
    <property type="evidence" value="ECO:0007669"/>
    <property type="project" value="UniProtKB-UniRule"/>
</dbReference>
<dbReference type="InterPro" id="IPR019591">
    <property type="entry name" value="Mrp/NBP35_ATP-bd"/>
</dbReference>
<dbReference type="OrthoDB" id="9809679at2"/>
<dbReference type="SUPFAM" id="SSF52540">
    <property type="entry name" value="P-loop containing nucleoside triphosphate hydrolases"/>
    <property type="match status" value="1"/>
</dbReference>
<keyword evidence="3 6" id="KW-0067">ATP-binding</keyword>
<keyword evidence="8" id="KW-1185">Reference proteome</keyword>
<dbReference type="CDD" id="cd02037">
    <property type="entry name" value="Mrp_NBP35"/>
    <property type="match status" value="1"/>
</dbReference>
<dbReference type="Gene3D" id="3.40.50.300">
    <property type="entry name" value="P-loop containing nucleotide triphosphate hydrolases"/>
    <property type="match status" value="1"/>
</dbReference>
<dbReference type="GO" id="GO:0005524">
    <property type="term" value="F:ATP binding"/>
    <property type="evidence" value="ECO:0007669"/>
    <property type="project" value="UniProtKB-UniRule"/>
</dbReference>